<proteinExistence type="inferred from homology"/>
<dbReference type="GO" id="GO:0005524">
    <property type="term" value="F:ATP binding"/>
    <property type="evidence" value="ECO:0007669"/>
    <property type="project" value="UniProtKB-UniRule"/>
</dbReference>
<gene>
    <name evidence="11" type="primary">thiM</name>
    <name evidence="12" type="ORF">SAMN02745189_01131</name>
</gene>
<dbReference type="InterPro" id="IPR029056">
    <property type="entry name" value="Ribokinase-like"/>
</dbReference>
<keyword evidence="5 11" id="KW-0479">Metal-binding</keyword>
<comment type="catalytic activity">
    <reaction evidence="1 11">
        <text>5-(2-hydroxyethyl)-4-methylthiazole + ATP = 4-methyl-5-(2-phosphooxyethyl)-thiazole + ADP + H(+)</text>
        <dbReference type="Rhea" id="RHEA:24212"/>
        <dbReference type="ChEBI" id="CHEBI:15378"/>
        <dbReference type="ChEBI" id="CHEBI:17957"/>
        <dbReference type="ChEBI" id="CHEBI:30616"/>
        <dbReference type="ChEBI" id="CHEBI:58296"/>
        <dbReference type="ChEBI" id="CHEBI:456216"/>
        <dbReference type="EC" id="2.7.1.50"/>
    </reaction>
</comment>
<evidence type="ECO:0000256" key="10">
    <source>
        <dbReference type="ARBA" id="ARBA00022977"/>
    </source>
</evidence>
<dbReference type="GO" id="GO:0004417">
    <property type="term" value="F:hydroxyethylthiazole kinase activity"/>
    <property type="evidence" value="ECO:0007669"/>
    <property type="project" value="UniProtKB-UniRule"/>
</dbReference>
<dbReference type="GO" id="GO:0009228">
    <property type="term" value="P:thiamine biosynthetic process"/>
    <property type="evidence" value="ECO:0007669"/>
    <property type="project" value="UniProtKB-KW"/>
</dbReference>
<feature type="binding site" evidence="11">
    <location>
        <position position="42"/>
    </location>
    <ligand>
        <name>substrate</name>
    </ligand>
</feature>
<evidence type="ECO:0000313" key="12">
    <source>
        <dbReference type="EMBL" id="SHL87801.1"/>
    </source>
</evidence>
<dbReference type="EC" id="2.7.1.50" evidence="11"/>
<dbReference type="HAMAP" id="MF_00228">
    <property type="entry name" value="Thz_kinase"/>
    <property type="match status" value="1"/>
</dbReference>
<accession>A0A1M7E7Q9</accession>
<evidence type="ECO:0000256" key="9">
    <source>
        <dbReference type="ARBA" id="ARBA00022842"/>
    </source>
</evidence>
<sequence>MMNMSILQELRGRPPLIVCITNDVVKDLTANGLLAMGASPIMSGEKSEAAALMQAADGLLINIGTADEGKKELMFEMAEAANKNNVPLVLDPVGYPASDFRKNLVDELLEKYDVALVKGNKSEMMALAGLESTSRGVDSTETSDALEIAEAAFERLNIPVLVTGEADALVTRTRRYTLHNGHEFQGRITGSECLLGAVILAFTSRSEAFNTGVLDAVSYYNLCAESAASESAGPAAFRMNFIDALHLNEDTLLADKDIRNHE</sequence>
<dbReference type="InterPro" id="IPR000417">
    <property type="entry name" value="Hyethyz_kinase"/>
</dbReference>
<comment type="pathway">
    <text evidence="3 11">Cofactor biosynthesis; thiamine diphosphate biosynthesis; 4-methyl-5-(2-phosphoethyl)-thiazole from 5-(2-hydroxyethyl)-4-methylthiazole: step 1/1.</text>
</comment>
<comment type="cofactor">
    <cofactor evidence="2 11">
        <name>Mg(2+)</name>
        <dbReference type="ChEBI" id="CHEBI:18420"/>
    </cofactor>
</comment>
<feature type="binding site" evidence="11">
    <location>
        <position position="118"/>
    </location>
    <ligand>
        <name>ATP</name>
        <dbReference type="ChEBI" id="CHEBI:30616"/>
    </ligand>
</feature>
<dbReference type="GO" id="GO:0000287">
    <property type="term" value="F:magnesium ion binding"/>
    <property type="evidence" value="ECO:0007669"/>
    <property type="project" value="UniProtKB-UniRule"/>
</dbReference>
<dbReference type="Pfam" id="PF02110">
    <property type="entry name" value="HK"/>
    <property type="match status" value="1"/>
</dbReference>
<dbReference type="PRINTS" id="PR01099">
    <property type="entry name" value="HYETHTZKNASE"/>
</dbReference>
<feature type="binding site" evidence="11">
    <location>
        <position position="163"/>
    </location>
    <ligand>
        <name>ATP</name>
        <dbReference type="ChEBI" id="CHEBI:30616"/>
    </ligand>
</feature>
<dbReference type="Proteomes" id="UP000184206">
    <property type="component" value="Unassembled WGS sequence"/>
</dbReference>
<comment type="function">
    <text evidence="11">Catalyzes the phosphorylation of the hydroxyl group of 4-methyl-5-beta-hydroxyethylthiazole (THZ).</text>
</comment>
<evidence type="ECO:0000256" key="7">
    <source>
        <dbReference type="ARBA" id="ARBA00022777"/>
    </source>
</evidence>
<reference evidence="12 13" key="1">
    <citation type="submission" date="2016-11" db="EMBL/GenBank/DDBJ databases">
        <authorList>
            <person name="Jaros S."/>
            <person name="Januszkiewicz K."/>
            <person name="Wedrychowicz H."/>
        </authorList>
    </citation>
    <scope>NUCLEOTIDE SEQUENCE [LARGE SCALE GENOMIC DNA]</scope>
    <source>
        <strain evidence="12 13">DSM 16010</strain>
    </source>
</reference>
<name>A0A1M7E7Q9_9BACL</name>
<dbReference type="STRING" id="1123231.SAMN02745189_01131"/>
<dbReference type="Gene3D" id="3.40.1190.20">
    <property type="match status" value="1"/>
</dbReference>
<keyword evidence="13" id="KW-1185">Reference proteome</keyword>
<evidence type="ECO:0000313" key="13">
    <source>
        <dbReference type="Proteomes" id="UP000184206"/>
    </source>
</evidence>
<dbReference type="EMBL" id="FRCF01000003">
    <property type="protein sequence ID" value="SHL87801.1"/>
    <property type="molecule type" value="Genomic_DNA"/>
</dbReference>
<keyword evidence="9 11" id="KW-0460">Magnesium</keyword>
<keyword evidence="6 11" id="KW-0547">Nucleotide-binding</keyword>
<evidence type="ECO:0000256" key="3">
    <source>
        <dbReference type="ARBA" id="ARBA00004868"/>
    </source>
</evidence>
<keyword evidence="4 11" id="KW-0808">Transferase</keyword>
<feature type="binding site" evidence="11">
    <location>
        <position position="190"/>
    </location>
    <ligand>
        <name>substrate</name>
    </ligand>
</feature>
<dbReference type="NCBIfam" id="NF006830">
    <property type="entry name" value="PRK09355.1"/>
    <property type="match status" value="1"/>
</dbReference>
<evidence type="ECO:0000256" key="8">
    <source>
        <dbReference type="ARBA" id="ARBA00022840"/>
    </source>
</evidence>
<keyword evidence="10 11" id="KW-0784">Thiamine biosynthesis</keyword>
<evidence type="ECO:0000256" key="6">
    <source>
        <dbReference type="ARBA" id="ARBA00022741"/>
    </source>
</evidence>
<dbReference type="SUPFAM" id="SSF53613">
    <property type="entry name" value="Ribokinase-like"/>
    <property type="match status" value="1"/>
</dbReference>
<evidence type="ECO:0000256" key="1">
    <source>
        <dbReference type="ARBA" id="ARBA00001771"/>
    </source>
</evidence>
<dbReference type="UniPathway" id="UPA00060">
    <property type="reaction ID" value="UER00139"/>
</dbReference>
<dbReference type="PIRSF" id="PIRSF000513">
    <property type="entry name" value="Thz_kinase"/>
    <property type="match status" value="1"/>
</dbReference>
<keyword evidence="7 11" id="KW-0418">Kinase</keyword>
<evidence type="ECO:0000256" key="2">
    <source>
        <dbReference type="ARBA" id="ARBA00001946"/>
    </source>
</evidence>
<dbReference type="CDD" id="cd01170">
    <property type="entry name" value="THZ_kinase"/>
    <property type="match status" value="1"/>
</dbReference>
<organism evidence="12 13">
    <name type="scientific">Lacicoccus alkaliphilus DSM 16010</name>
    <dbReference type="NCBI Taxonomy" id="1123231"/>
    <lineage>
        <taxon>Bacteria</taxon>
        <taxon>Bacillati</taxon>
        <taxon>Bacillota</taxon>
        <taxon>Bacilli</taxon>
        <taxon>Bacillales</taxon>
        <taxon>Salinicoccaceae</taxon>
        <taxon>Lacicoccus</taxon>
    </lineage>
</organism>
<dbReference type="GO" id="GO:0009229">
    <property type="term" value="P:thiamine diphosphate biosynthetic process"/>
    <property type="evidence" value="ECO:0007669"/>
    <property type="project" value="UniProtKB-UniRule"/>
</dbReference>
<dbReference type="AlphaFoldDB" id="A0A1M7E7Q9"/>
<protein>
    <recommendedName>
        <fullName evidence="11">Hydroxyethylthiazole kinase</fullName>
        <ecNumber evidence="11">2.7.1.50</ecNumber>
    </recommendedName>
    <alternativeName>
        <fullName evidence="11">4-methyl-5-beta-hydroxyethylthiazole kinase</fullName>
        <shortName evidence="11">TH kinase</shortName>
        <shortName evidence="11">Thz kinase</shortName>
    </alternativeName>
</protein>
<evidence type="ECO:0000256" key="5">
    <source>
        <dbReference type="ARBA" id="ARBA00022723"/>
    </source>
</evidence>
<comment type="similarity">
    <text evidence="11">Belongs to the Thz kinase family.</text>
</comment>
<evidence type="ECO:0000256" key="4">
    <source>
        <dbReference type="ARBA" id="ARBA00022679"/>
    </source>
</evidence>
<keyword evidence="8 11" id="KW-0067">ATP-binding</keyword>
<evidence type="ECO:0000256" key="11">
    <source>
        <dbReference type="HAMAP-Rule" id="MF_00228"/>
    </source>
</evidence>